<keyword evidence="5" id="KW-0418">Kinase</keyword>
<gene>
    <name evidence="5" type="ORF">UCDDA912_g08224</name>
</gene>
<feature type="compositionally biased region" description="Low complexity" evidence="3">
    <location>
        <begin position="445"/>
        <end position="456"/>
    </location>
</feature>
<evidence type="ECO:0000313" key="5">
    <source>
        <dbReference type="EMBL" id="KKY31800.1"/>
    </source>
</evidence>
<dbReference type="PROSITE" id="PS50011">
    <property type="entry name" value="PROTEIN_KINASE_DOM"/>
    <property type="match status" value="1"/>
</dbReference>
<name>A0A0G2HUP8_9PEZI</name>
<feature type="compositionally biased region" description="Acidic residues" evidence="3">
    <location>
        <begin position="720"/>
        <end position="743"/>
    </location>
</feature>
<dbReference type="Gene3D" id="1.10.510.10">
    <property type="entry name" value="Transferase(Phosphotransferase) domain 1"/>
    <property type="match status" value="1"/>
</dbReference>
<dbReference type="PROSITE" id="PS00108">
    <property type="entry name" value="PROTEIN_KINASE_ST"/>
    <property type="match status" value="1"/>
</dbReference>
<accession>A0A0G2HUP8</accession>
<dbReference type="Pfam" id="PF00069">
    <property type="entry name" value="Pkinase"/>
    <property type="match status" value="1"/>
</dbReference>
<keyword evidence="2" id="KW-0067">ATP-binding</keyword>
<evidence type="ECO:0000313" key="6">
    <source>
        <dbReference type="Proteomes" id="UP000034680"/>
    </source>
</evidence>
<comment type="caution">
    <text evidence="5">The sequence shown here is derived from an EMBL/GenBank/DDBJ whole genome shotgun (WGS) entry which is preliminary data.</text>
</comment>
<evidence type="ECO:0000256" key="1">
    <source>
        <dbReference type="ARBA" id="ARBA00022741"/>
    </source>
</evidence>
<dbReference type="STRING" id="1214573.A0A0G2HUP8"/>
<dbReference type="GO" id="GO:0005737">
    <property type="term" value="C:cytoplasm"/>
    <property type="evidence" value="ECO:0007669"/>
    <property type="project" value="TreeGrafter"/>
</dbReference>
<sequence length="818" mass="90370">MQSARRQADERKAKLNRSYQELLDEFSNKDLKTVGNYQLGRLIGKGSFGKVVLKSAKKDDSNLAREIHHHRQFVHPHIARLYEVVVTENLVWMVMEYCSGEELYDYLLRHGKLPVDKVQKSFTQLVGAVAYVHQQNCVHRDLKLENILLDKNENVKLLDFGFAREYEGKTNYLQTFCGTICYSAPEMLKGEKYAGEKVDVWSLGIILYALLCGELPFDDDDDDTTRRKILSEEPNYPDHIPLDALSLLKQLLSKRPFPRPSLSDILNHPFLSEHAQEQQAILKSVLAQKCDTLAGWWTLLLEKEERKQKRRERKRKEKETDRRGSRRFSQASSRLERLAPVGEEGSLAKLGDLPPPRPRGRSERRSGYYPEFQITDLPGLPEVGKSNITLSPETEDPPPPIDKDSIRSVSTSRNRRPIPPPKEGMPGVLRSARSRGSTLHLVTTSDALGSRSGSRGLDSEITPQQKVRKRPSQGIMAHWKNLTNWLVESTRRHKHNNRSQSHSTPDLRAKSRAGKEGKLSKENSPRPHTGKNLPTHTPQAAVSQLPQNLVVNGFARKPVGSTAQPTTSALNSPSTPGFSNSGGRSPHHSVKVLPATPTSTTSFPSNIRLVRGAGPPLALYNETASGSGPGRSGGRLAASPMIPPAPGSPNPFASFGERSMPFFAKRKRNVFKGPSLAFGGSNNSRSVSGSNQGSTPSHSRSASSDRMGGGRRSGEIAAVQEEDEEALEMADDMLEEDEDEDDRDTVKFRSLAEEDEDVEEVESFTPVVGGPGEEVEERIFEPGELEKAQNGAAKDVNSNKTAVGYGTVPVAGTATAVN</sequence>
<protein>
    <submittedName>
        <fullName evidence="5">Putative camk camkl protein kinase</fullName>
    </submittedName>
</protein>
<proteinExistence type="predicted"/>
<dbReference type="FunFam" id="1.10.510.10:FF:000571">
    <property type="entry name" value="Maternal embryonic leucine zipper kinase"/>
    <property type="match status" value="1"/>
</dbReference>
<feature type="region of interest" description="Disordered" evidence="3">
    <location>
        <begin position="307"/>
        <end position="475"/>
    </location>
</feature>
<keyword evidence="1" id="KW-0547">Nucleotide-binding</keyword>
<dbReference type="SUPFAM" id="SSF56112">
    <property type="entry name" value="Protein kinase-like (PK-like)"/>
    <property type="match status" value="1"/>
</dbReference>
<dbReference type="AlphaFoldDB" id="A0A0G2HUP8"/>
<reference evidence="5 6" key="1">
    <citation type="submission" date="2015-05" db="EMBL/GenBank/DDBJ databases">
        <title>Distinctive expansion of gene families associated with plant cell wall degradation and secondary metabolism in the genomes of grapevine trunk pathogens.</title>
        <authorList>
            <person name="Lawrence D.P."/>
            <person name="Travadon R."/>
            <person name="Rolshausen P.E."/>
            <person name="Baumgartner K."/>
        </authorList>
    </citation>
    <scope>NUCLEOTIDE SEQUENCE [LARGE SCALE GENOMIC DNA]</scope>
    <source>
        <strain evidence="5">DA912</strain>
    </source>
</reference>
<feature type="compositionally biased region" description="Acidic residues" evidence="3">
    <location>
        <begin position="753"/>
        <end position="762"/>
    </location>
</feature>
<feature type="region of interest" description="Disordered" evidence="3">
    <location>
        <begin position="558"/>
        <end position="653"/>
    </location>
</feature>
<evidence type="ECO:0000259" key="4">
    <source>
        <dbReference type="PROSITE" id="PS50011"/>
    </source>
</evidence>
<reference evidence="5 6" key="2">
    <citation type="submission" date="2015-05" db="EMBL/GenBank/DDBJ databases">
        <authorList>
            <person name="Morales-Cruz A."/>
            <person name="Amrine K.C."/>
            <person name="Cantu D."/>
        </authorList>
    </citation>
    <scope>NUCLEOTIDE SEQUENCE [LARGE SCALE GENOMIC DNA]</scope>
    <source>
        <strain evidence="5">DA912</strain>
    </source>
</reference>
<dbReference type="InterPro" id="IPR000719">
    <property type="entry name" value="Prot_kinase_dom"/>
</dbReference>
<keyword evidence="6" id="KW-1185">Reference proteome</keyword>
<dbReference type="EMBL" id="LCUC01000356">
    <property type="protein sequence ID" value="KKY31800.1"/>
    <property type="molecule type" value="Genomic_DNA"/>
</dbReference>
<evidence type="ECO:0000256" key="2">
    <source>
        <dbReference type="ARBA" id="ARBA00022840"/>
    </source>
</evidence>
<dbReference type="PANTHER" id="PTHR24346">
    <property type="entry name" value="MAP/MICROTUBULE AFFINITY-REGULATING KINASE"/>
    <property type="match status" value="1"/>
</dbReference>
<feature type="region of interest" description="Disordered" evidence="3">
    <location>
        <begin position="491"/>
        <end position="538"/>
    </location>
</feature>
<feature type="compositionally biased region" description="Low complexity" evidence="3">
    <location>
        <begin position="679"/>
        <end position="706"/>
    </location>
</feature>
<feature type="domain" description="Protein kinase" evidence="4">
    <location>
        <begin position="37"/>
        <end position="271"/>
    </location>
</feature>
<dbReference type="InterPro" id="IPR008271">
    <property type="entry name" value="Ser/Thr_kinase_AS"/>
</dbReference>
<evidence type="ECO:0000256" key="3">
    <source>
        <dbReference type="SAM" id="MobiDB-lite"/>
    </source>
</evidence>
<dbReference type="CDD" id="cd14003">
    <property type="entry name" value="STKc_AMPK-like"/>
    <property type="match status" value="1"/>
</dbReference>
<dbReference type="PANTHER" id="PTHR24346:SF110">
    <property type="entry name" value="NON-SPECIFIC SERINE_THREONINE PROTEIN KINASE"/>
    <property type="match status" value="1"/>
</dbReference>
<dbReference type="Proteomes" id="UP000034680">
    <property type="component" value="Unassembled WGS sequence"/>
</dbReference>
<dbReference type="OrthoDB" id="942095at2759"/>
<dbReference type="SMART" id="SM00220">
    <property type="entry name" value="S_TKc"/>
    <property type="match status" value="1"/>
</dbReference>
<dbReference type="GO" id="GO:0035556">
    <property type="term" value="P:intracellular signal transduction"/>
    <property type="evidence" value="ECO:0007669"/>
    <property type="project" value="TreeGrafter"/>
</dbReference>
<feature type="compositionally biased region" description="Low complexity" evidence="3">
    <location>
        <begin position="594"/>
        <end position="605"/>
    </location>
</feature>
<organism evidence="5 6">
    <name type="scientific">Diaporthe ampelina</name>
    <dbReference type="NCBI Taxonomy" id="1214573"/>
    <lineage>
        <taxon>Eukaryota</taxon>
        <taxon>Fungi</taxon>
        <taxon>Dikarya</taxon>
        <taxon>Ascomycota</taxon>
        <taxon>Pezizomycotina</taxon>
        <taxon>Sordariomycetes</taxon>
        <taxon>Sordariomycetidae</taxon>
        <taxon>Diaporthales</taxon>
        <taxon>Diaporthaceae</taxon>
        <taxon>Diaporthe</taxon>
    </lineage>
</organism>
<feature type="region of interest" description="Disordered" evidence="3">
    <location>
        <begin position="674"/>
        <end position="773"/>
    </location>
</feature>
<dbReference type="GO" id="GO:0004674">
    <property type="term" value="F:protein serine/threonine kinase activity"/>
    <property type="evidence" value="ECO:0007669"/>
    <property type="project" value="TreeGrafter"/>
</dbReference>
<feature type="compositionally biased region" description="Polar residues" evidence="3">
    <location>
        <begin position="561"/>
        <end position="583"/>
    </location>
</feature>
<keyword evidence="5" id="KW-0808">Transferase</keyword>
<feature type="compositionally biased region" description="Basic and acidic residues" evidence="3">
    <location>
        <begin position="505"/>
        <end position="525"/>
    </location>
</feature>
<feature type="compositionally biased region" description="Polar residues" evidence="3">
    <location>
        <begin position="434"/>
        <end position="444"/>
    </location>
</feature>
<dbReference type="InterPro" id="IPR011009">
    <property type="entry name" value="Kinase-like_dom_sf"/>
</dbReference>
<dbReference type="GO" id="GO:0005524">
    <property type="term" value="F:ATP binding"/>
    <property type="evidence" value="ECO:0007669"/>
    <property type="project" value="UniProtKB-KW"/>
</dbReference>